<dbReference type="SUPFAM" id="SSF53187">
    <property type="entry name" value="Zn-dependent exopeptidases"/>
    <property type="match status" value="1"/>
</dbReference>
<evidence type="ECO:0000256" key="5">
    <source>
        <dbReference type="ARBA" id="ARBA00022833"/>
    </source>
</evidence>
<dbReference type="GO" id="GO:0006508">
    <property type="term" value="P:proteolysis"/>
    <property type="evidence" value="ECO:0007669"/>
    <property type="project" value="UniProtKB-KW"/>
</dbReference>
<comment type="similarity">
    <text evidence="1">Belongs to the peptidase M20A family.</text>
</comment>
<protein>
    <recommendedName>
        <fullName evidence="7">Peptidase M20 dimerisation domain-containing protein</fullName>
    </recommendedName>
</protein>
<dbReference type="PANTHER" id="PTHR45962">
    <property type="entry name" value="N-FATTY-ACYL-AMINO ACID SYNTHASE/HYDROLASE PM20D1"/>
    <property type="match status" value="1"/>
</dbReference>
<dbReference type="Pfam" id="PF01546">
    <property type="entry name" value="Peptidase_M20"/>
    <property type="match status" value="1"/>
</dbReference>
<keyword evidence="6" id="KW-1133">Transmembrane helix</keyword>
<keyword evidence="6" id="KW-0812">Transmembrane</keyword>
<dbReference type="InterPro" id="IPR011650">
    <property type="entry name" value="Peptidase_M20_dimer"/>
</dbReference>
<evidence type="ECO:0000256" key="2">
    <source>
        <dbReference type="ARBA" id="ARBA00022670"/>
    </source>
</evidence>
<reference evidence="8" key="1">
    <citation type="submission" date="2021-01" db="EMBL/GenBank/DDBJ databases">
        <authorList>
            <person name="Corre E."/>
            <person name="Pelletier E."/>
            <person name="Niang G."/>
            <person name="Scheremetjew M."/>
            <person name="Finn R."/>
            <person name="Kale V."/>
            <person name="Holt S."/>
            <person name="Cochrane G."/>
            <person name="Meng A."/>
            <person name="Brown T."/>
            <person name="Cohen L."/>
        </authorList>
    </citation>
    <scope>NUCLEOTIDE SEQUENCE</scope>
    <source>
        <strain evidence="8">NY070348D</strain>
    </source>
</reference>
<feature type="transmembrane region" description="Helical" evidence="6">
    <location>
        <begin position="59"/>
        <end position="80"/>
    </location>
</feature>
<dbReference type="Gene3D" id="3.40.630.10">
    <property type="entry name" value="Zn peptidases"/>
    <property type="match status" value="1"/>
</dbReference>
<feature type="transmembrane region" description="Helical" evidence="6">
    <location>
        <begin position="92"/>
        <end position="114"/>
    </location>
</feature>
<keyword evidence="2" id="KW-0645">Protease</keyword>
<evidence type="ECO:0000256" key="4">
    <source>
        <dbReference type="ARBA" id="ARBA00022801"/>
    </source>
</evidence>
<proteinExistence type="inferred from homology"/>
<evidence type="ECO:0000256" key="6">
    <source>
        <dbReference type="SAM" id="Phobius"/>
    </source>
</evidence>
<dbReference type="Pfam" id="PF07687">
    <property type="entry name" value="M20_dimer"/>
    <property type="match status" value="1"/>
</dbReference>
<accession>A0A7S2WGG6</accession>
<dbReference type="Gene3D" id="3.30.70.360">
    <property type="match status" value="1"/>
</dbReference>
<name>A0A7S2WGG6_9STRA</name>
<dbReference type="PANTHER" id="PTHR45962:SF1">
    <property type="entry name" value="N-FATTY-ACYL-AMINO ACID SYNTHASE_HYDROLASE PM20D1"/>
    <property type="match status" value="1"/>
</dbReference>
<dbReference type="EMBL" id="HBHK01014541">
    <property type="protein sequence ID" value="CAD9686459.1"/>
    <property type="molecule type" value="Transcribed_RNA"/>
</dbReference>
<gene>
    <name evidence="8" type="ORF">QSP1433_LOCUS9176</name>
</gene>
<keyword evidence="4" id="KW-0378">Hydrolase</keyword>
<dbReference type="Gene3D" id="1.10.150.900">
    <property type="match status" value="1"/>
</dbReference>
<dbReference type="InterPro" id="IPR002933">
    <property type="entry name" value="Peptidase_M20"/>
</dbReference>
<evidence type="ECO:0000256" key="3">
    <source>
        <dbReference type="ARBA" id="ARBA00022723"/>
    </source>
</evidence>
<dbReference type="GO" id="GO:0046872">
    <property type="term" value="F:metal ion binding"/>
    <property type="evidence" value="ECO:0007669"/>
    <property type="project" value="UniProtKB-KW"/>
</dbReference>
<evidence type="ECO:0000259" key="7">
    <source>
        <dbReference type="Pfam" id="PF07687"/>
    </source>
</evidence>
<evidence type="ECO:0000256" key="1">
    <source>
        <dbReference type="ARBA" id="ARBA00006247"/>
    </source>
</evidence>
<keyword evidence="6" id="KW-0472">Membrane</keyword>
<dbReference type="FunFam" id="3.40.630.10:FF:000027">
    <property type="entry name" value="N-fatty-acyl-amino acid synthase/hydrolase PM20D1"/>
    <property type="match status" value="1"/>
</dbReference>
<keyword evidence="5" id="KW-0862">Zinc</keyword>
<dbReference type="InterPro" id="IPR047177">
    <property type="entry name" value="Pept_M20A"/>
</dbReference>
<organism evidence="8">
    <name type="scientific">Mucochytrium quahogii</name>
    <dbReference type="NCBI Taxonomy" id="96639"/>
    <lineage>
        <taxon>Eukaryota</taxon>
        <taxon>Sar</taxon>
        <taxon>Stramenopiles</taxon>
        <taxon>Bigyra</taxon>
        <taxon>Labyrinthulomycetes</taxon>
        <taxon>Thraustochytrida</taxon>
        <taxon>Thraustochytriidae</taxon>
        <taxon>Mucochytrium</taxon>
    </lineage>
</organism>
<keyword evidence="3" id="KW-0479">Metal-binding</keyword>
<dbReference type="GO" id="GO:0008233">
    <property type="term" value="F:peptidase activity"/>
    <property type="evidence" value="ECO:0007669"/>
    <property type="project" value="UniProtKB-KW"/>
</dbReference>
<evidence type="ECO:0000313" key="8">
    <source>
        <dbReference type="EMBL" id="CAD9686459.1"/>
    </source>
</evidence>
<dbReference type="AlphaFoldDB" id="A0A7S2WGG6"/>
<feature type="domain" description="Peptidase M20 dimerisation" evidence="7">
    <location>
        <begin position="346"/>
        <end position="473"/>
    </location>
</feature>
<sequence>MGGCEDGPRRMHHCWVCAEKEEVFGEPSVSQKAMNALQDANVCSGFEHTVKALVRITQYGVVMLILALAMIGYGGIAMGSPFAGASSGGAGFGWRTCIIASLTAVVGLVTILGFNTMRLTNKQVVDTVKCKRDLGLSEGEKRELAEMLSRAIQFKTISYDKDDEENQTDHEVFSNMHDYLEACFPLVHSTKTITKSVINDFSLLYEWKGTNPDLAPVILMAHMDVVPTPNASKWSVQDPFGGVIDEQGTIWGRGAIDNKHNVITQLAAVEHFLKKGVKQLERTFFFSFGHDEEIGGVNGARHVSEEILTRLGPGRKAEFILDEGPFLVKGVVPGYEGAIGFIGNREKGSVSAEIKVDCCPPGHSSMPPPVSNIGILSEAIQNLEKRPFSTDVEGYFAGLQYASPSLPWWFRVITANPWLFSPLLKAHMLKKPATAASTRTTTAVTILRSGAKINVLPGEARAWINHRIHPKDKNIENVLAHDRKAINDKRVTVSEFKSDGNIVPSPISPVDSNGFMAIRDSVARCFKCPVMPCLMPGNTDTRWFWNVSDNIYRFTPIVFEKLDDTKMFHGIDERISTDNLVGLLTFYVDLVESVGTSN</sequence>